<dbReference type="EMBL" id="BSRZ01000001">
    <property type="protein sequence ID" value="GLW62835.1"/>
    <property type="molecule type" value="Genomic_DNA"/>
</dbReference>
<feature type="transmembrane region" description="Helical" evidence="2">
    <location>
        <begin position="126"/>
        <end position="146"/>
    </location>
</feature>
<feature type="compositionally biased region" description="Basic and acidic residues" evidence="1">
    <location>
        <begin position="10"/>
        <end position="30"/>
    </location>
</feature>
<feature type="compositionally biased region" description="Polar residues" evidence="1">
    <location>
        <begin position="332"/>
        <end position="341"/>
    </location>
</feature>
<dbReference type="RefSeq" id="WP_067914998.1">
    <property type="nucleotide sequence ID" value="NZ_BSRZ01000001.1"/>
</dbReference>
<evidence type="ECO:0000313" key="4">
    <source>
        <dbReference type="Proteomes" id="UP001165124"/>
    </source>
</evidence>
<keyword evidence="2" id="KW-1133">Transmembrane helix</keyword>
<feature type="region of interest" description="Disordered" evidence="1">
    <location>
        <begin position="224"/>
        <end position="341"/>
    </location>
</feature>
<feature type="transmembrane region" description="Helical" evidence="2">
    <location>
        <begin position="195"/>
        <end position="214"/>
    </location>
</feature>
<protein>
    <submittedName>
        <fullName evidence="3">Uncharacterized protein</fullName>
    </submittedName>
</protein>
<keyword evidence="4" id="KW-1185">Reference proteome</keyword>
<sequence>MSGDLEPEEDGARRPDDRPAGERPGVERSGPEPGRPAFLPPLGGHPRLGEALVPPAQPLVPSAAPRASGAPPWAGPLWNAGVLVAAAVLLVSAFLPWVRARVLLSAFGQTLTRDLGTATGLDADGMAAAIPVLALAAFGMAFWGLIVDDPRVSSLTAVPGGMALVTSGVFLLRLDQTRDRLVGPDTTYGYEITPAYGWYMAVASSLLVLGFGLARPVVARASASEPAPQPAPPPPPQPQWHEAPRPVAEPSQPDGRPASAAAGQDGEAASPPPADAEPGRAAAPSDTAGAERDEADGSASGDDADGRDQDASARRGHRDDAAGPEKKRQASRRGSTSWSPP</sequence>
<reference evidence="3" key="1">
    <citation type="submission" date="2023-02" db="EMBL/GenBank/DDBJ databases">
        <title>Actinomadura rubrobrunea NBRC 14622.</title>
        <authorList>
            <person name="Ichikawa N."/>
            <person name="Sato H."/>
            <person name="Tonouchi N."/>
        </authorList>
    </citation>
    <scope>NUCLEOTIDE SEQUENCE</scope>
    <source>
        <strain evidence="3">NBRC 14622</strain>
    </source>
</reference>
<proteinExistence type="predicted"/>
<organism evidence="3 4">
    <name type="scientific">Actinomadura rubrobrunea</name>
    <dbReference type="NCBI Taxonomy" id="115335"/>
    <lineage>
        <taxon>Bacteria</taxon>
        <taxon>Bacillati</taxon>
        <taxon>Actinomycetota</taxon>
        <taxon>Actinomycetes</taxon>
        <taxon>Streptosporangiales</taxon>
        <taxon>Thermomonosporaceae</taxon>
        <taxon>Actinomadura</taxon>
    </lineage>
</organism>
<evidence type="ECO:0000313" key="3">
    <source>
        <dbReference type="EMBL" id="GLW62835.1"/>
    </source>
</evidence>
<feature type="compositionally biased region" description="Basic and acidic residues" evidence="1">
    <location>
        <begin position="304"/>
        <end position="328"/>
    </location>
</feature>
<name>A0A9W6PSJ6_9ACTN</name>
<gene>
    <name evidence="3" type="ORF">Arub01_10790</name>
</gene>
<feature type="compositionally biased region" description="Low complexity" evidence="1">
    <location>
        <begin position="258"/>
        <end position="269"/>
    </location>
</feature>
<feature type="compositionally biased region" description="Pro residues" evidence="1">
    <location>
        <begin position="227"/>
        <end position="238"/>
    </location>
</feature>
<feature type="transmembrane region" description="Helical" evidence="2">
    <location>
        <begin position="152"/>
        <end position="174"/>
    </location>
</feature>
<keyword evidence="2" id="KW-0812">Transmembrane</keyword>
<keyword evidence="2" id="KW-0472">Membrane</keyword>
<evidence type="ECO:0000256" key="1">
    <source>
        <dbReference type="SAM" id="MobiDB-lite"/>
    </source>
</evidence>
<feature type="region of interest" description="Disordered" evidence="1">
    <location>
        <begin position="1"/>
        <end position="56"/>
    </location>
</feature>
<evidence type="ECO:0000256" key="2">
    <source>
        <dbReference type="SAM" id="Phobius"/>
    </source>
</evidence>
<comment type="caution">
    <text evidence="3">The sequence shown here is derived from an EMBL/GenBank/DDBJ whole genome shotgun (WGS) entry which is preliminary data.</text>
</comment>
<accession>A0A9W6PSJ6</accession>
<dbReference type="Proteomes" id="UP001165124">
    <property type="component" value="Unassembled WGS sequence"/>
</dbReference>
<dbReference type="AlphaFoldDB" id="A0A9W6PSJ6"/>
<feature type="transmembrane region" description="Helical" evidence="2">
    <location>
        <begin position="77"/>
        <end position="98"/>
    </location>
</feature>